<sequence length="46" mass="5138">MEKPKVENLFLQGEKIRVNGGKLNQISCLAALSKPNQTNFARLIKP</sequence>
<name>B7FG73_MEDTR</name>
<dbReference type="AlphaFoldDB" id="B7FG73"/>
<accession>B7FG73</accession>
<proteinExistence type="evidence at transcript level"/>
<protein>
    <submittedName>
        <fullName evidence="1">Uncharacterized protein</fullName>
    </submittedName>
</protein>
<reference evidence="1" key="1">
    <citation type="submission" date="2008-12" db="EMBL/GenBank/DDBJ databases">
        <title>Medicago truncatula full length cdna cloning project.</title>
        <authorList>
            <person name="Moskal W."/>
            <person name="Chan A."/>
            <person name="Cheung F."/>
            <person name="Xiao Y."/>
            <person name="Town C.D."/>
        </authorList>
    </citation>
    <scope>NUCLEOTIDE SEQUENCE</scope>
</reference>
<evidence type="ECO:0000313" key="1">
    <source>
        <dbReference type="EMBL" id="ACJ83695.1"/>
    </source>
</evidence>
<dbReference type="EMBL" id="BT051029">
    <property type="protein sequence ID" value="ACJ83695.1"/>
    <property type="molecule type" value="mRNA"/>
</dbReference>
<organism evidence="1">
    <name type="scientific">Medicago truncatula</name>
    <name type="common">Barrel medic</name>
    <name type="synonym">Medicago tribuloides</name>
    <dbReference type="NCBI Taxonomy" id="3880"/>
    <lineage>
        <taxon>Eukaryota</taxon>
        <taxon>Viridiplantae</taxon>
        <taxon>Streptophyta</taxon>
        <taxon>Embryophyta</taxon>
        <taxon>Tracheophyta</taxon>
        <taxon>Spermatophyta</taxon>
        <taxon>Magnoliopsida</taxon>
        <taxon>eudicotyledons</taxon>
        <taxon>Gunneridae</taxon>
        <taxon>Pentapetalae</taxon>
        <taxon>rosids</taxon>
        <taxon>fabids</taxon>
        <taxon>Fabales</taxon>
        <taxon>Fabaceae</taxon>
        <taxon>Papilionoideae</taxon>
        <taxon>50 kb inversion clade</taxon>
        <taxon>NPAAA clade</taxon>
        <taxon>Hologalegina</taxon>
        <taxon>IRL clade</taxon>
        <taxon>Trifolieae</taxon>
        <taxon>Medicago</taxon>
    </lineage>
</organism>